<dbReference type="EMBL" id="PXOA01000067">
    <property type="protein sequence ID" value="RFU81115.1"/>
    <property type="molecule type" value="Genomic_DNA"/>
</dbReference>
<proteinExistence type="predicted"/>
<feature type="region of interest" description="Disordered" evidence="1">
    <location>
        <begin position="1"/>
        <end position="22"/>
    </location>
</feature>
<evidence type="ECO:0000259" key="2">
    <source>
        <dbReference type="Pfam" id="PF10601"/>
    </source>
</evidence>
<dbReference type="AlphaFoldDB" id="A0A395NYE6"/>
<dbReference type="OrthoDB" id="4768206at2759"/>
<protein>
    <submittedName>
        <fullName evidence="3">Litaf-like zinc ribbon domain-containing</fullName>
    </submittedName>
</protein>
<evidence type="ECO:0000313" key="3">
    <source>
        <dbReference type="EMBL" id="RFU81115.1"/>
    </source>
</evidence>
<evidence type="ECO:0000256" key="1">
    <source>
        <dbReference type="SAM" id="MobiDB-lite"/>
    </source>
</evidence>
<feature type="domain" description="LITAF" evidence="2">
    <location>
        <begin position="22"/>
        <end position="82"/>
    </location>
</feature>
<gene>
    <name evidence="3" type="ORF">TARUN_1092</name>
</gene>
<sequence length="92" mass="10742">MSQSPQDTGLSTKSVPLENLQPSPEWVNCPNCKQHAQTSVQGRTEGMRKFMNVFWWPLPNREHWFEETKWFCSNCNKQLAIQKHGKNLQVLV</sequence>
<keyword evidence="4" id="KW-1185">Reference proteome</keyword>
<accession>A0A395NYE6</accession>
<reference evidence="3 4" key="1">
    <citation type="journal article" date="2018" name="PLoS Pathog.">
        <title>Evolution of structural diversity of trichothecenes, a family of toxins produced by plant pathogenic and entomopathogenic fungi.</title>
        <authorList>
            <person name="Proctor R.H."/>
            <person name="McCormick S.P."/>
            <person name="Kim H.S."/>
            <person name="Cardoza R.E."/>
            <person name="Stanley A.M."/>
            <person name="Lindo L."/>
            <person name="Kelly A."/>
            <person name="Brown D.W."/>
            <person name="Lee T."/>
            <person name="Vaughan M.M."/>
            <person name="Alexander N.J."/>
            <person name="Busman M."/>
            <person name="Gutierrez S."/>
        </authorList>
    </citation>
    <scope>NUCLEOTIDE SEQUENCE [LARGE SCALE GENOMIC DNA]</scope>
    <source>
        <strain evidence="3 4">IBT 40837</strain>
    </source>
</reference>
<name>A0A395NYE6_TRIAR</name>
<evidence type="ECO:0000313" key="4">
    <source>
        <dbReference type="Proteomes" id="UP000266272"/>
    </source>
</evidence>
<feature type="compositionally biased region" description="Polar residues" evidence="1">
    <location>
        <begin position="1"/>
        <end position="14"/>
    </location>
</feature>
<organism evidence="3 4">
    <name type="scientific">Trichoderma arundinaceum</name>
    <dbReference type="NCBI Taxonomy" id="490622"/>
    <lineage>
        <taxon>Eukaryota</taxon>
        <taxon>Fungi</taxon>
        <taxon>Dikarya</taxon>
        <taxon>Ascomycota</taxon>
        <taxon>Pezizomycotina</taxon>
        <taxon>Sordariomycetes</taxon>
        <taxon>Hypocreomycetidae</taxon>
        <taxon>Hypocreales</taxon>
        <taxon>Hypocreaceae</taxon>
        <taxon>Trichoderma</taxon>
    </lineage>
</organism>
<dbReference type="InterPro" id="IPR006629">
    <property type="entry name" value="LITAF"/>
</dbReference>
<dbReference type="Proteomes" id="UP000266272">
    <property type="component" value="Unassembled WGS sequence"/>
</dbReference>
<dbReference type="Pfam" id="PF10601">
    <property type="entry name" value="zf-LITAF-like"/>
    <property type="match status" value="1"/>
</dbReference>
<comment type="caution">
    <text evidence="3">The sequence shown here is derived from an EMBL/GenBank/DDBJ whole genome shotgun (WGS) entry which is preliminary data.</text>
</comment>